<sequence>MLLVKNLEQKHTKQALILFGFQRPLLKQNIDEHPKWQEVHMEVEEIWFRLGDTVKKWNERVEVELGSDQSHVMDPAYSGIQIVCPYESKVHKLSGSKRSNGGRSACGLIQSHRRIPLPRLRYDTASLAAFATTITFKSKCLRKFVESAIQVVFVTITLANLQYIFYTSLATQT</sequence>
<gene>
    <name evidence="2" type="ORF">SS1G_08053</name>
</gene>
<reference evidence="3" key="1">
    <citation type="journal article" date="2011" name="PLoS Genet.">
        <title>Genomic analysis of the necrotrophic fungal pathogens Sclerotinia sclerotiorum and Botrytis cinerea.</title>
        <authorList>
            <person name="Amselem J."/>
            <person name="Cuomo C.A."/>
            <person name="van Kan J.A."/>
            <person name="Viaud M."/>
            <person name="Benito E.P."/>
            <person name="Couloux A."/>
            <person name="Coutinho P.M."/>
            <person name="de Vries R.P."/>
            <person name="Dyer P.S."/>
            <person name="Fillinger S."/>
            <person name="Fournier E."/>
            <person name="Gout L."/>
            <person name="Hahn M."/>
            <person name="Kohn L."/>
            <person name="Lapalu N."/>
            <person name="Plummer K.M."/>
            <person name="Pradier J.M."/>
            <person name="Quevillon E."/>
            <person name="Sharon A."/>
            <person name="Simon A."/>
            <person name="ten Have A."/>
            <person name="Tudzynski B."/>
            <person name="Tudzynski P."/>
            <person name="Wincker P."/>
            <person name="Andrew M."/>
            <person name="Anthouard V."/>
            <person name="Beever R.E."/>
            <person name="Beffa R."/>
            <person name="Benoit I."/>
            <person name="Bouzid O."/>
            <person name="Brault B."/>
            <person name="Chen Z."/>
            <person name="Choquer M."/>
            <person name="Collemare J."/>
            <person name="Cotton P."/>
            <person name="Danchin E.G."/>
            <person name="Da Silva C."/>
            <person name="Gautier A."/>
            <person name="Giraud C."/>
            <person name="Giraud T."/>
            <person name="Gonzalez C."/>
            <person name="Grossetete S."/>
            <person name="Guldener U."/>
            <person name="Henrissat B."/>
            <person name="Howlett B.J."/>
            <person name="Kodira C."/>
            <person name="Kretschmer M."/>
            <person name="Lappartient A."/>
            <person name="Leroch M."/>
            <person name="Levis C."/>
            <person name="Mauceli E."/>
            <person name="Neuveglise C."/>
            <person name="Oeser B."/>
            <person name="Pearson M."/>
            <person name="Poulain J."/>
            <person name="Poussereau N."/>
            <person name="Quesneville H."/>
            <person name="Rascle C."/>
            <person name="Schumacher J."/>
            <person name="Segurens B."/>
            <person name="Sexton A."/>
            <person name="Silva E."/>
            <person name="Sirven C."/>
            <person name="Soanes D.M."/>
            <person name="Talbot N.J."/>
            <person name="Templeton M."/>
            <person name="Yandava C."/>
            <person name="Yarden O."/>
            <person name="Zeng Q."/>
            <person name="Rollins J.A."/>
            <person name="Lebrun M.H."/>
            <person name="Dickman M."/>
        </authorList>
    </citation>
    <scope>NUCLEOTIDE SEQUENCE [LARGE SCALE GENOMIC DNA]</scope>
    <source>
        <strain evidence="3">ATCC 18683 / 1980 / Ss-1</strain>
    </source>
</reference>
<name>A7ERU8_SCLS1</name>
<keyword evidence="3" id="KW-1185">Reference proteome</keyword>
<accession>A7ERU8</accession>
<keyword evidence="1" id="KW-1133">Transmembrane helix</keyword>
<organism evidence="2 3">
    <name type="scientific">Sclerotinia sclerotiorum (strain ATCC 18683 / 1980 / Ss-1)</name>
    <name type="common">White mold</name>
    <name type="synonym">Whetzelinia sclerotiorum</name>
    <dbReference type="NCBI Taxonomy" id="665079"/>
    <lineage>
        <taxon>Eukaryota</taxon>
        <taxon>Fungi</taxon>
        <taxon>Dikarya</taxon>
        <taxon>Ascomycota</taxon>
        <taxon>Pezizomycotina</taxon>
        <taxon>Leotiomycetes</taxon>
        <taxon>Helotiales</taxon>
        <taxon>Sclerotiniaceae</taxon>
        <taxon>Sclerotinia</taxon>
    </lineage>
</organism>
<keyword evidence="1" id="KW-0812">Transmembrane</keyword>
<dbReference type="AlphaFoldDB" id="A7ERU8"/>
<evidence type="ECO:0000313" key="3">
    <source>
        <dbReference type="Proteomes" id="UP000001312"/>
    </source>
</evidence>
<keyword evidence="1" id="KW-0472">Membrane</keyword>
<proteinExistence type="predicted"/>
<feature type="transmembrane region" description="Helical" evidence="1">
    <location>
        <begin position="147"/>
        <end position="166"/>
    </location>
</feature>
<dbReference type="GeneID" id="5487603"/>
<dbReference type="EMBL" id="CH476630">
    <property type="protein sequence ID" value="EDN92190.1"/>
    <property type="molecule type" value="Genomic_DNA"/>
</dbReference>
<dbReference type="Proteomes" id="UP000001312">
    <property type="component" value="Unassembled WGS sequence"/>
</dbReference>
<evidence type="ECO:0000256" key="1">
    <source>
        <dbReference type="SAM" id="Phobius"/>
    </source>
</evidence>
<protein>
    <submittedName>
        <fullName evidence="2">Uncharacterized protein</fullName>
    </submittedName>
</protein>
<dbReference type="RefSeq" id="XP_001591426.1">
    <property type="nucleotide sequence ID" value="XM_001591376.1"/>
</dbReference>
<dbReference type="InParanoid" id="A7ERU8"/>
<dbReference type="KEGG" id="ssl:SS1G_08053"/>
<evidence type="ECO:0000313" key="2">
    <source>
        <dbReference type="EMBL" id="EDN92190.1"/>
    </source>
</evidence>